<dbReference type="Proteomes" id="UP000344571">
    <property type="component" value="Chromosome"/>
</dbReference>
<evidence type="ECO:0000259" key="11">
    <source>
        <dbReference type="Pfam" id="PF21478"/>
    </source>
</evidence>
<dbReference type="EMBL" id="CP033116">
    <property type="protein sequence ID" value="QFY58288.1"/>
    <property type="molecule type" value="Genomic_DNA"/>
</dbReference>
<dbReference type="InterPro" id="IPR015424">
    <property type="entry name" value="PyrdxlP-dep_Trfase"/>
</dbReference>
<dbReference type="GO" id="GO:0030170">
    <property type="term" value="F:pyridoxal phosphate binding"/>
    <property type="evidence" value="ECO:0007669"/>
    <property type="project" value="TreeGrafter"/>
</dbReference>
<dbReference type="NCBIfam" id="TIGR00461">
    <property type="entry name" value="gcvP"/>
    <property type="match status" value="1"/>
</dbReference>
<dbReference type="AlphaFoldDB" id="A0AA92ETC4"/>
<reference evidence="13 15" key="2">
    <citation type="submission" date="2018-10" db="EMBL/GenBank/DDBJ databases">
        <title>Complete genome sequence of Pseudomonas pelagia strain Kongs-67.</title>
        <authorList>
            <person name="Sinha R.K."/>
            <person name="Krishnan K."/>
        </authorList>
    </citation>
    <scope>NUCLEOTIDE SEQUENCE [LARGE SCALE GENOMIC DNA]</scope>
    <source>
        <strain evidence="13 15">Kongs-67</strain>
    </source>
</reference>
<evidence type="ECO:0000256" key="1">
    <source>
        <dbReference type="ARBA" id="ARBA00001933"/>
    </source>
</evidence>
<dbReference type="EMBL" id="NWMT01000175">
    <property type="protein sequence ID" value="PCC98882.1"/>
    <property type="molecule type" value="Genomic_DNA"/>
</dbReference>
<evidence type="ECO:0000313" key="12">
    <source>
        <dbReference type="EMBL" id="PCC98882.1"/>
    </source>
</evidence>
<dbReference type="PANTHER" id="PTHR11773:SF13">
    <property type="entry name" value="GLYCINE DEHYDROGENASE (DECARBOXYLATING)"/>
    <property type="match status" value="1"/>
</dbReference>
<dbReference type="Pfam" id="PF21478">
    <property type="entry name" value="GcvP2_C"/>
    <property type="match status" value="1"/>
</dbReference>
<dbReference type="EC" id="1.4.4.2" evidence="8"/>
<evidence type="ECO:0000256" key="9">
    <source>
        <dbReference type="PIRSR" id="PIRSR603437-50"/>
    </source>
</evidence>
<feature type="domain" description="Glycine dehydrogenase C-terminal" evidence="11">
    <location>
        <begin position="782"/>
        <end position="903"/>
    </location>
</feature>
<dbReference type="Proteomes" id="UP000243750">
    <property type="component" value="Unassembled WGS sequence"/>
</dbReference>
<dbReference type="HAMAP" id="MF_00711">
    <property type="entry name" value="GcvP"/>
    <property type="match status" value="1"/>
</dbReference>
<dbReference type="FunFam" id="3.90.1150.10:FF:000007">
    <property type="entry name" value="Glycine dehydrogenase (decarboxylating), mitochondrial"/>
    <property type="match status" value="1"/>
</dbReference>
<dbReference type="PANTHER" id="PTHR11773">
    <property type="entry name" value="GLYCINE DEHYDROGENASE, DECARBOXYLATING"/>
    <property type="match status" value="1"/>
</dbReference>
<comment type="subunit">
    <text evidence="4 8">The glycine cleavage system is composed of four proteins: P, T, L and H.</text>
</comment>
<dbReference type="GO" id="GO:0005829">
    <property type="term" value="C:cytosol"/>
    <property type="evidence" value="ECO:0007669"/>
    <property type="project" value="TreeGrafter"/>
</dbReference>
<evidence type="ECO:0000256" key="2">
    <source>
        <dbReference type="ARBA" id="ARBA00003788"/>
    </source>
</evidence>
<evidence type="ECO:0000313" key="15">
    <source>
        <dbReference type="Proteomes" id="UP000344571"/>
    </source>
</evidence>
<dbReference type="InterPro" id="IPR003437">
    <property type="entry name" value="GcvP"/>
</dbReference>
<comment type="catalytic activity">
    <reaction evidence="7 8">
        <text>N(6)-[(R)-lipoyl]-L-lysyl-[glycine-cleavage complex H protein] + glycine + H(+) = N(6)-[(R)-S(8)-aminomethyldihydrolipoyl]-L-lysyl-[glycine-cleavage complex H protein] + CO2</text>
        <dbReference type="Rhea" id="RHEA:24304"/>
        <dbReference type="Rhea" id="RHEA-COMP:10494"/>
        <dbReference type="Rhea" id="RHEA-COMP:10495"/>
        <dbReference type="ChEBI" id="CHEBI:15378"/>
        <dbReference type="ChEBI" id="CHEBI:16526"/>
        <dbReference type="ChEBI" id="CHEBI:57305"/>
        <dbReference type="ChEBI" id="CHEBI:83099"/>
        <dbReference type="ChEBI" id="CHEBI:83143"/>
        <dbReference type="EC" id="1.4.4.2"/>
    </reaction>
</comment>
<keyword evidence="6 8" id="KW-0560">Oxidoreductase</keyword>
<dbReference type="InterPro" id="IPR015422">
    <property type="entry name" value="PyrdxlP-dep_Trfase_small"/>
</dbReference>
<dbReference type="InterPro" id="IPR020581">
    <property type="entry name" value="GDC_P"/>
</dbReference>
<dbReference type="Gene3D" id="3.40.640.10">
    <property type="entry name" value="Type I PLP-dependent aspartate aminotransferase-like (Major domain)"/>
    <property type="match status" value="2"/>
</dbReference>
<comment type="cofactor">
    <cofactor evidence="1 8 9">
        <name>pyridoxal 5'-phosphate</name>
        <dbReference type="ChEBI" id="CHEBI:597326"/>
    </cofactor>
</comment>
<evidence type="ECO:0000259" key="10">
    <source>
        <dbReference type="Pfam" id="PF02347"/>
    </source>
</evidence>
<dbReference type="CDD" id="cd00613">
    <property type="entry name" value="GDC-P"/>
    <property type="match status" value="2"/>
</dbReference>
<gene>
    <name evidence="8 12" type="primary">gcvP</name>
    <name evidence="12" type="ORF">CO192_13525</name>
    <name evidence="13" type="ORF">EAO82_19145</name>
</gene>
<dbReference type="RefSeq" id="WP_096347084.1">
    <property type="nucleotide sequence ID" value="NZ_CP033116.1"/>
</dbReference>
<reference evidence="12 14" key="1">
    <citation type="submission" date="2017-09" db="EMBL/GenBank/DDBJ databases">
        <title>Bacterial and phytoplankton interrelationship in Kongsfjorden, an Arctic fjord.</title>
        <authorList>
            <person name="Sinha R."/>
            <person name="Krishnan K."/>
        </authorList>
    </citation>
    <scope>NUCLEOTIDE SEQUENCE [LARGE SCALE GENOMIC DNA]</scope>
    <source>
        <strain evidence="12 14">58</strain>
    </source>
</reference>
<evidence type="ECO:0000256" key="5">
    <source>
        <dbReference type="ARBA" id="ARBA00022898"/>
    </source>
</evidence>
<dbReference type="InterPro" id="IPR049316">
    <property type="entry name" value="GDC-P_C"/>
</dbReference>
<dbReference type="NCBIfam" id="NF003346">
    <property type="entry name" value="PRK04366.1"/>
    <property type="match status" value="1"/>
</dbReference>
<feature type="domain" description="Glycine cleavage system P-protein N-terminal" evidence="10">
    <location>
        <begin position="18"/>
        <end position="441"/>
    </location>
</feature>
<feature type="domain" description="Glycine cleavage system P-protein N-terminal" evidence="10">
    <location>
        <begin position="464"/>
        <end position="731"/>
    </location>
</feature>
<accession>A0AA92ETC4</accession>
<dbReference type="GO" id="GO:0005960">
    <property type="term" value="C:glycine cleavage complex"/>
    <property type="evidence" value="ECO:0007669"/>
    <property type="project" value="TreeGrafter"/>
</dbReference>
<dbReference type="InterPro" id="IPR015421">
    <property type="entry name" value="PyrdxlP-dep_Trfase_major"/>
</dbReference>
<evidence type="ECO:0000256" key="4">
    <source>
        <dbReference type="ARBA" id="ARBA00011690"/>
    </source>
</evidence>
<comment type="similarity">
    <text evidence="3 8">Belongs to the GcvP family.</text>
</comment>
<keyword evidence="15" id="KW-1185">Reference proteome</keyword>
<evidence type="ECO:0000256" key="7">
    <source>
        <dbReference type="ARBA" id="ARBA00049026"/>
    </source>
</evidence>
<evidence type="ECO:0000313" key="14">
    <source>
        <dbReference type="Proteomes" id="UP000243750"/>
    </source>
</evidence>
<feature type="modified residue" description="N6-(pyridoxal phosphate)lysine" evidence="8 9">
    <location>
        <position position="709"/>
    </location>
</feature>
<dbReference type="SUPFAM" id="SSF53383">
    <property type="entry name" value="PLP-dependent transferases"/>
    <property type="match status" value="2"/>
</dbReference>
<evidence type="ECO:0000313" key="13">
    <source>
        <dbReference type="EMBL" id="QFY58288.1"/>
    </source>
</evidence>
<dbReference type="Gene3D" id="3.90.1150.10">
    <property type="entry name" value="Aspartate Aminotransferase, domain 1"/>
    <property type="match status" value="1"/>
</dbReference>
<keyword evidence="5 8" id="KW-0663">Pyridoxal phosphate</keyword>
<evidence type="ECO:0000256" key="6">
    <source>
        <dbReference type="ARBA" id="ARBA00023002"/>
    </source>
</evidence>
<organism evidence="12 14">
    <name type="scientific">Halopseudomonas pelagia</name>
    <dbReference type="NCBI Taxonomy" id="553151"/>
    <lineage>
        <taxon>Bacteria</taxon>
        <taxon>Pseudomonadati</taxon>
        <taxon>Pseudomonadota</taxon>
        <taxon>Gammaproteobacteria</taxon>
        <taxon>Pseudomonadales</taxon>
        <taxon>Pseudomonadaceae</taxon>
        <taxon>Halopseudomonas</taxon>
    </lineage>
</organism>
<sequence length="961" mass="104870">MSRTPSLTDLEQTDAFLRRHIGPDAAEQQAMLDTLGVESLDALINQTVPQSILRKDLLNMQAPRSEAEVLGYLKGVASKNEIYTSCIGMGYHGTLTPTVILRNVLENPGWYTAYTPYQPEIAQGRLESLLNFQQVTIDLTGMELASASLLDEATAAAEAMALAKRVAKSKSNLFFIDQDCHPQTISVVKTRAEAFGFDVVVDDVADLGQHEVFGALFQYPNTWGEIRDLKPLIDTVHAQNGLACVAADLLSLVLLTPPGELGADVVFGSAQRFGVPMGYGGPHAAFFATRDAYKRAMPGRIIGVSIDTRGNRALRMALQTREQHIRREKANSNICTAQVLLANIASFYAVYHGPEGLKTIAQRVQRLTGILATALENRGITRQNQYFFDTLTFKVPGNASEIVERARDARINLRLIDADHLGVSLDETSTRSTVEALLACFTGDQQSQDLAALDDQVAASGLGIPDALRRQSAFMTHPVFNSYHSETEMLRYIKSLENKDLALNHAMIPLGSCTMKLNATTEMIPITWPEFGQLHPFAPLAQAQGYKIMIDELETMLREITGFDAICMQPNSGAQGEYAGLLAIRKFHEANGDDHRNVCLIPTSAHGTNPASAMMASMRVVLVSCDDQGNVDIADLRQKAEDNAGNLSCLMITYPSTHGVYEEGIREICDIIHQHGGQVYMDGANLNAQVALTRPADIGADVSHMNLHKTFCIPHGGGGPGMGPIGVKAHLAPFVANHPVVPLDGPNEENGAVSAAPWGSASILPISWTYIALMGAQGLRQATEVAILNANYLAKRLGEAYPVLYSGRNGRVAHECIIDIRPLKAASGISEEDVAKRLMDFGFHAPTMSFPVSGTLMIEPTESESKAELDRFVDAMLTIRSEISRVEKGEWSAEDNPLHNAPHTLADITGEWERSYSRQEAVFPQAWVAANKFWPSVNRIDNVYGDRNLFCACPPIEAYEE</sequence>
<name>A0AA92ETC4_9GAMM</name>
<evidence type="ECO:0000256" key="8">
    <source>
        <dbReference type="HAMAP-Rule" id="MF_00711"/>
    </source>
</evidence>
<dbReference type="GO" id="GO:0019464">
    <property type="term" value="P:glycine decarboxylation via glycine cleavage system"/>
    <property type="evidence" value="ECO:0007669"/>
    <property type="project" value="UniProtKB-UniRule"/>
</dbReference>
<dbReference type="GO" id="GO:0016594">
    <property type="term" value="F:glycine binding"/>
    <property type="evidence" value="ECO:0007669"/>
    <property type="project" value="TreeGrafter"/>
</dbReference>
<dbReference type="GO" id="GO:0004375">
    <property type="term" value="F:glycine dehydrogenase (decarboxylating) activity"/>
    <property type="evidence" value="ECO:0007669"/>
    <property type="project" value="UniProtKB-EC"/>
</dbReference>
<protein>
    <recommendedName>
        <fullName evidence="8">Glycine dehydrogenase (decarboxylating)</fullName>
        <ecNumber evidence="8">1.4.4.2</ecNumber>
    </recommendedName>
    <alternativeName>
        <fullName evidence="8">Glycine cleavage system P-protein</fullName>
    </alternativeName>
    <alternativeName>
        <fullName evidence="8">Glycine decarboxylase</fullName>
    </alternativeName>
    <alternativeName>
        <fullName evidence="8">Glycine dehydrogenase (aminomethyl-transferring)</fullName>
    </alternativeName>
</protein>
<proteinExistence type="inferred from homology"/>
<dbReference type="InterPro" id="IPR049315">
    <property type="entry name" value="GDC-P_N"/>
</dbReference>
<evidence type="ECO:0000256" key="3">
    <source>
        <dbReference type="ARBA" id="ARBA00010756"/>
    </source>
</evidence>
<dbReference type="FunFam" id="3.40.640.10:FF:000005">
    <property type="entry name" value="Glycine dehydrogenase (decarboxylating), mitochondrial"/>
    <property type="match status" value="1"/>
</dbReference>
<dbReference type="Pfam" id="PF02347">
    <property type="entry name" value="GDC-P"/>
    <property type="match status" value="2"/>
</dbReference>
<comment type="function">
    <text evidence="2 8">The glycine cleavage system catalyzes the degradation of glycine. The P protein binds the alpha-amino group of glycine through its pyridoxal phosphate cofactor; CO(2) is released and the remaining methylamine moiety is then transferred to the lipoamide cofactor of the H protein.</text>
</comment>
<dbReference type="FunFam" id="3.40.640.10:FF:000007">
    <property type="entry name" value="glycine dehydrogenase (Decarboxylating), mitochondrial"/>
    <property type="match status" value="1"/>
</dbReference>